<dbReference type="Pfam" id="PF14977">
    <property type="entry name" value="FAM194"/>
    <property type="match status" value="1"/>
</dbReference>
<proteinExistence type="predicted"/>
<accession>A0ABD2F5T5</accession>
<feature type="compositionally biased region" description="Polar residues" evidence="1">
    <location>
        <begin position="96"/>
        <end position="110"/>
    </location>
</feature>
<keyword evidence="4" id="KW-1185">Reference proteome</keyword>
<sequence length="664" mass="75197">MANLHWRRSPREPEEKEEGQKELEEELEMEEVEVEEEEEQEEEEEEEEEKEKVAVEGSKGSKGPESFYEYLWKVMDLGEGNEDDLVGFRPRLASIASPSLSPTPMPSKTGSRTSSQTPSESPPSSISSHKSFPKIFQTFRKDTSEMNLDRSVYHSLYPGIPISVQTEESWLQKLSGKKHTKRKTAPAVKEGEPECLASKLREEWIINPEESKLNILYELEFKEDFIMLFEPSLRTLPSIGPPSILAYKEESSNLDINFKDEEEEIPPECEFCGSDLRAVFSNVDIWCGSEPIGPACCCIPFQNLIDYIYEEGKNTKSCKAELISIKPHAAHGSEVDRLKAKEKAIRRKQERQMAKHFAVITNEQSNFSEEDSKHLKTISYQLSVDIPKKEPSDDILFDFQLNNSNMSIVCCDSRIACGKIVRNELLEKHYKHGSKFLTSFPDGTTQIFYPSGNLAIIRVPNKTNGFTCIVQEDVPTNPAILAVLDSSGRSSCYHPNGNVWVYINILGGQYSDQAGNRIRAWNWSSPTASSPFVSFKPVFLALNHYIGVRILEQDKISITFLAMGQQARISVGTKVKLPNPEEIPILRYLSGDDLILLASLIKIRRLFHKLEGCVNFPSSQVWEKLKQPSYLSSLSLKLIALCHNSGIKRDVMTTIKNIIKEKNL</sequence>
<feature type="domain" description="FAM194 C-terminal" evidence="2">
    <location>
        <begin position="423"/>
        <end position="625"/>
    </location>
</feature>
<evidence type="ECO:0000256" key="1">
    <source>
        <dbReference type="SAM" id="MobiDB-lite"/>
    </source>
</evidence>
<feature type="region of interest" description="Disordered" evidence="1">
    <location>
        <begin position="1"/>
        <end position="64"/>
    </location>
</feature>
<dbReference type="PANTHER" id="PTHR23093">
    <property type="entry name" value="SIMILAR TO CHROMOSOME 3 OPEN READING FRAME 20"/>
    <property type="match status" value="1"/>
</dbReference>
<dbReference type="Proteomes" id="UP001610411">
    <property type="component" value="Unassembled WGS sequence"/>
</dbReference>
<evidence type="ECO:0000313" key="3">
    <source>
        <dbReference type="EMBL" id="KAL2804536.1"/>
    </source>
</evidence>
<feature type="non-terminal residue" evidence="3">
    <location>
        <position position="664"/>
    </location>
</feature>
<reference evidence="3 4" key="1">
    <citation type="journal article" date="2024" name="G3 (Bethesda)">
        <title>A hybrid genome assembly of the endangered aye-aye (Daubentonia madagascariensis).</title>
        <authorList>
            <person name="Versoza C.J."/>
            <person name="Pfeifer S.P."/>
        </authorList>
    </citation>
    <scope>NUCLEOTIDE SEQUENCE [LARGE SCALE GENOMIC DNA]</scope>
    <source>
        <strain evidence="3">6821</strain>
    </source>
</reference>
<evidence type="ECO:0000313" key="4">
    <source>
        <dbReference type="Proteomes" id="UP001610411"/>
    </source>
</evidence>
<dbReference type="PANTHER" id="PTHR23093:SF11">
    <property type="entry name" value="GLUTAMATE-RICH PROTEIN 6"/>
    <property type="match status" value="1"/>
</dbReference>
<gene>
    <name evidence="3" type="ORF">WCI35_000971</name>
</gene>
<comment type="caution">
    <text evidence="3">The sequence shown here is derived from an EMBL/GenBank/DDBJ whole genome shotgun (WGS) entry which is preliminary data.</text>
</comment>
<feature type="region of interest" description="Disordered" evidence="1">
    <location>
        <begin position="95"/>
        <end position="130"/>
    </location>
</feature>
<organism evidence="3 4">
    <name type="scientific">Daubentonia madagascariensis</name>
    <name type="common">Aye-aye</name>
    <name type="synonym">Sciurus madagascariensis</name>
    <dbReference type="NCBI Taxonomy" id="31869"/>
    <lineage>
        <taxon>Eukaryota</taxon>
        <taxon>Metazoa</taxon>
        <taxon>Chordata</taxon>
        <taxon>Craniata</taxon>
        <taxon>Vertebrata</taxon>
        <taxon>Euteleostomi</taxon>
        <taxon>Mammalia</taxon>
        <taxon>Eutheria</taxon>
        <taxon>Euarchontoglires</taxon>
        <taxon>Primates</taxon>
        <taxon>Strepsirrhini</taxon>
        <taxon>Chiromyiformes</taxon>
        <taxon>Daubentoniidae</taxon>
        <taxon>Daubentonia</taxon>
    </lineage>
</organism>
<name>A0ABD2F5T5_DAUMA</name>
<evidence type="ECO:0000259" key="2">
    <source>
        <dbReference type="Pfam" id="PF14977"/>
    </source>
</evidence>
<feature type="compositionally biased region" description="Low complexity" evidence="1">
    <location>
        <begin position="111"/>
        <end position="130"/>
    </location>
</feature>
<dbReference type="EMBL" id="JBFSEQ010000001">
    <property type="protein sequence ID" value="KAL2804536.1"/>
    <property type="molecule type" value="Genomic_DNA"/>
</dbReference>
<protein>
    <submittedName>
        <fullName evidence="3">Glutamate-rich protein 6 isoform 1</fullName>
    </submittedName>
</protein>
<dbReference type="AlphaFoldDB" id="A0ABD2F5T5"/>
<dbReference type="InterPro" id="IPR029281">
    <property type="entry name" value="FAM194_C"/>
</dbReference>
<feature type="compositionally biased region" description="Basic and acidic residues" evidence="1">
    <location>
        <begin position="9"/>
        <end position="22"/>
    </location>
</feature>
<feature type="compositionally biased region" description="Acidic residues" evidence="1">
    <location>
        <begin position="23"/>
        <end position="49"/>
    </location>
</feature>